<keyword evidence="6" id="KW-0521">NADP</keyword>
<sequence>MASSKPTIFVLGFGSIGAMLASHLQQQTQALIVPLFRSEKRLHDFQENQNAVAVTSLFKESQECVKSVFDRAICPERIPDGCKIDNLIVTTKTYQTKEAISPLLKYLHAGTNVILIQNGLGVFETVTEEVFTTFRPQLFQGVISHGIFQDKPFSFKHAGFGDLKIARLPIDEVHGVVQSLDEVAQDAAKNMLVRALTNPNFVTSMNVKHLTYQELLLSQLEKFLVNACINPITSIVDCINGELEHIARPIFDAIITEALEILKVAYKPLFEYNATGPGYPKLDVHGILERKRLLDFIIRIGCVVNGNNSSSMRQDTLNLRDTEVEYINGYIVRLAKSLGLPASTFKTNQTVETLVNLRLGLNRLRSHKV</sequence>
<dbReference type="STRING" id="1230905.A0A1G4KE22"/>
<evidence type="ECO:0000313" key="13">
    <source>
        <dbReference type="EMBL" id="SCV02710.1"/>
    </source>
</evidence>
<evidence type="ECO:0000256" key="9">
    <source>
        <dbReference type="ARBA" id="ARBA00048793"/>
    </source>
</evidence>
<evidence type="ECO:0000259" key="12">
    <source>
        <dbReference type="Pfam" id="PF08546"/>
    </source>
</evidence>
<dbReference type="InterPro" id="IPR008927">
    <property type="entry name" value="6-PGluconate_DH-like_C_sf"/>
</dbReference>
<dbReference type="AlphaFoldDB" id="A0A1G4KE22"/>
<comment type="function">
    <text evidence="1">Catalyzes the NADPH-dependent reduction of ketopantoate into pantoic acid.</text>
</comment>
<dbReference type="InterPro" id="IPR003710">
    <property type="entry name" value="ApbA"/>
</dbReference>
<evidence type="ECO:0000313" key="14">
    <source>
        <dbReference type="Proteomes" id="UP000191024"/>
    </source>
</evidence>
<dbReference type="Pfam" id="PF02558">
    <property type="entry name" value="ApbA"/>
    <property type="match status" value="1"/>
</dbReference>
<keyword evidence="7" id="KW-0560">Oxidoreductase</keyword>
<keyword evidence="10" id="KW-0732">Signal</keyword>
<keyword evidence="14" id="KW-1185">Reference proteome</keyword>
<feature type="domain" description="Ketopantoate reductase N-terminal" evidence="11">
    <location>
        <begin position="8"/>
        <end position="168"/>
    </location>
</feature>
<dbReference type="OrthoDB" id="73846at2759"/>
<evidence type="ECO:0000256" key="4">
    <source>
        <dbReference type="ARBA" id="ARBA00013014"/>
    </source>
</evidence>
<dbReference type="InterPro" id="IPR036291">
    <property type="entry name" value="NAD(P)-bd_dom_sf"/>
</dbReference>
<dbReference type="EC" id="1.1.1.169" evidence="4"/>
<feature type="signal peptide" evidence="10">
    <location>
        <begin position="1"/>
        <end position="21"/>
    </location>
</feature>
<dbReference type="InterPro" id="IPR050838">
    <property type="entry name" value="Ketopantoate_reductase"/>
</dbReference>
<dbReference type="SUPFAM" id="SSF51735">
    <property type="entry name" value="NAD(P)-binding Rossmann-fold domains"/>
    <property type="match status" value="1"/>
</dbReference>
<dbReference type="InterPro" id="IPR013752">
    <property type="entry name" value="KPA_reductase"/>
</dbReference>
<dbReference type="SUPFAM" id="SSF48179">
    <property type="entry name" value="6-phosphogluconate dehydrogenase C-terminal domain-like"/>
    <property type="match status" value="1"/>
</dbReference>
<evidence type="ECO:0000256" key="10">
    <source>
        <dbReference type="SAM" id="SignalP"/>
    </source>
</evidence>
<dbReference type="NCBIfam" id="TIGR00745">
    <property type="entry name" value="apbA_panE"/>
    <property type="match status" value="1"/>
</dbReference>
<comment type="pathway">
    <text evidence="2">Cofactor biosynthesis; (R)-pantothenate biosynthesis; (R)-pantoate from 3-methyl-2-oxobutanoate: step 2/2.</text>
</comment>
<dbReference type="GO" id="GO:0015940">
    <property type="term" value="P:pantothenate biosynthetic process"/>
    <property type="evidence" value="ECO:0007669"/>
    <property type="project" value="UniProtKB-KW"/>
</dbReference>
<evidence type="ECO:0000256" key="2">
    <source>
        <dbReference type="ARBA" id="ARBA00004994"/>
    </source>
</evidence>
<dbReference type="PANTHER" id="PTHR43765:SF2">
    <property type="entry name" value="2-DEHYDROPANTOATE 2-REDUCTASE"/>
    <property type="match status" value="1"/>
</dbReference>
<evidence type="ECO:0000256" key="6">
    <source>
        <dbReference type="ARBA" id="ARBA00022857"/>
    </source>
</evidence>
<dbReference type="GO" id="GO:0005739">
    <property type="term" value="C:mitochondrion"/>
    <property type="evidence" value="ECO:0007669"/>
    <property type="project" value="TreeGrafter"/>
</dbReference>
<evidence type="ECO:0000256" key="3">
    <source>
        <dbReference type="ARBA" id="ARBA00007870"/>
    </source>
</evidence>
<comment type="catalytic activity">
    <reaction evidence="9">
        <text>(R)-pantoate + NADP(+) = 2-dehydropantoate + NADPH + H(+)</text>
        <dbReference type="Rhea" id="RHEA:16233"/>
        <dbReference type="ChEBI" id="CHEBI:11561"/>
        <dbReference type="ChEBI" id="CHEBI:15378"/>
        <dbReference type="ChEBI" id="CHEBI:15980"/>
        <dbReference type="ChEBI" id="CHEBI:57783"/>
        <dbReference type="ChEBI" id="CHEBI:58349"/>
        <dbReference type="EC" id="1.1.1.169"/>
    </reaction>
</comment>
<evidence type="ECO:0000256" key="1">
    <source>
        <dbReference type="ARBA" id="ARBA00002919"/>
    </source>
</evidence>
<gene>
    <name evidence="13" type="ORF">LAMI_0H02212G</name>
</gene>
<protein>
    <recommendedName>
        <fullName evidence="4">2-dehydropantoate 2-reductase</fullName>
        <ecNumber evidence="4">1.1.1.169</ecNumber>
    </recommendedName>
    <alternativeName>
        <fullName evidence="8">Ketopantoate reductase</fullName>
    </alternativeName>
</protein>
<dbReference type="GO" id="GO:0008677">
    <property type="term" value="F:2-dehydropantoate 2-reductase activity"/>
    <property type="evidence" value="ECO:0007669"/>
    <property type="project" value="UniProtKB-EC"/>
</dbReference>
<dbReference type="EMBL" id="LT598468">
    <property type="protein sequence ID" value="SCV02710.1"/>
    <property type="molecule type" value="Genomic_DNA"/>
</dbReference>
<organism evidence="13 14">
    <name type="scientific">Lachancea mirantina</name>
    <dbReference type="NCBI Taxonomy" id="1230905"/>
    <lineage>
        <taxon>Eukaryota</taxon>
        <taxon>Fungi</taxon>
        <taxon>Dikarya</taxon>
        <taxon>Ascomycota</taxon>
        <taxon>Saccharomycotina</taxon>
        <taxon>Saccharomycetes</taxon>
        <taxon>Saccharomycetales</taxon>
        <taxon>Saccharomycetaceae</taxon>
        <taxon>Lachancea</taxon>
    </lineage>
</organism>
<evidence type="ECO:0000259" key="11">
    <source>
        <dbReference type="Pfam" id="PF02558"/>
    </source>
</evidence>
<dbReference type="InterPro" id="IPR013328">
    <property type="entry name" value="6PGD_dom2"/>
</dbReference>
<dbReference type="FunFam" id="1.10.1040.10:FF:000047">
    <property type="entry name" value="2-dehydropantoate 2-reductase"/>
    <property type="match status" value="1"/>
</dbReference>
<proteinExistence type="inferred from homology"/>
<feature type="chain" id="PRO_5009236468" description="2-dehydropantoate 2-reductase" evidence="10">
    <location>
        <begin position="22"/>
        <end position="369"/>
    </location>
</feature>
<dbReference type="Gene3D" id="1.10.1040.10">
    <property type="entry name" value="N-(1-d-carboxylethyl)-l-norvaline Dehydrogenase, domain 2"/>
    <property type="match status" value="1"/>
</dbReference>
<dbReference type="Gene3D" id="3.40.50.720">
    <property type="entry name" value="NAD(P)-binding Rossmann-like Domain"/>
    <property type="match status" value="1"/>
</dbReference>
<dbReference type="Proteomes" id="UP000191024">
    <property type="component" value="Chromosome H"/>
</dbReference>
<evidence type="ECO:0000256" key="5">
    <source>
        <dbReference type="ARBA" id="ARBA00022655"/>
    </source>
</evidence>
<evidence type="ECO:0000256" key="7">
    <source>
        <dbReference type="ARBA" id="ARBA00023002"/>
    </source>
</evidence>
<reference evidence="14" key="1">
    <citation type="submission" date="2016-03" db="EMBL/GenBank/DDBJ databases">
        <authorList>
            <person name="Devillers H."/>
        </authorList>
    </citation>
    <scope>NUCLEOTIDE SEQUENCE [LARGE SCALE GENOMIC DNA]</scope>
</reference>
<accession>A0A1G4KE22</accession>
<keyword evidence="5" id="KW-0566">Pantothenate biosynthesis</keyword>
<feature type="domain" description="Ketopantoate reductase C-terminal" evidence="12">
    <location>
        <begin position="216"/>
        <end position="347"/>
    </location>
</feature>
<name>A0A1G4KE22_9SACH</name>
<evidence type="ECO:0000256" key="8">
    <source>
        <dbReference type="ARBA" id="ARBA00032024"/>
    </source>
</evidence>
<comment type="similarity">
    <text evidence="3">Belongs to the ketopantoate reductase family.</text>
</comment>
<dbReference type="GO" id="GO:0050661">
    <property type="term" value="F:NADP binding"/>
    <property type="evidence" value="ECO:0007669"/>
    <property type="project" value="TreeGrafter"/>
</dbReference>
<dbReference type="PANTHER" id="PTHR43765">
    <property type="entry name" value="2-DEHYDROPANTOATE 2-REDUCTASE-RELATED"/>
    <property type="match status" value="1"/>
</dbReference>
<dbReference type="InterPro" id="IPR013332">
    <property type="entry name" value="KPR_N"/>
</dbReference>
<dbReference type="Pfam" id="PF08546">
    <property type="entry name" value="ApbA_C"/>
    <property type="match status" value="1"/>
</dbReference>